<keyword evidence="4" id="KW-1185">Reference proteome</keyword>
<feature type="compositionally biased region" description="Polar residues" evidence="1">
    <location>
        <begin position="156"/>
        <end position="165"/>
    </location>
</feature>
<dbReference type="InterPro" id="IPR049227">
    <property type="entry name" value="DUF6824"/>
</dbReference>
<feature type="compositionally biased region" description="Basic and acidic residues" evidence="1">
    <location>
        <begin position="166"/>
        <end position="175"/>
    </location>
</feature>
<dbReference type="Proteomes" id="UP001153069">
    <property type="component" value="Unassembled WGS sequence"/>
</dbReference>
<protein>
    <recommendedName>
        <fullName evidence="2">DUF6824 domain-containing protein</fullName>
    </recommendedName>
</protein>
<dbReference type="AlphaFoldDB" id="A0A9N8D8F0"/>
<reference evidence="3" key="1">
    <citation type="submission" date="2020-06" db="EMBL/GenBank/DDBJ databases">
        <authorList>
            <consortium name="Plant Systems Biology data submission"/>
        </authorList>
    </citation>
    <scope>NUCLEOTIDE SEQUENCE</scope>
    <source>
        <strain evidence="3">D6</strain>
    </source>
</reference>
<feature type="region of interest" description="Disordered" evidence="1">
    <location>
        <begin position="137"/>
        <end position="175"/>
    </location>
</feature>
<evidence type="ECO:0000256" key="1">
    <source>
        <dbReference type="SAM" id="MobiDB-lite"/>
    </source>
</evidence>
<comment type="caution">
    <text evidence="3">The sequence shown here is derived from an EMBL/GenBank/DDBJ whole genome shotgun (WGS) entry which is preliminary data.</text>
</comment>
<accession>A0A9N8D8F0</accession>
<evidence type="ECO:0000259" key="2">
    <source>
        <dbReference type="Pfam" id="PF20710"/>
    </source>
</evidence>
<proteinExistence type="predicted"/>
<dbReference type="Pfam" id="PF20710">
    <property type="entry name" value="DUF6824"/>
    <property type="match status" value="1"/>
</dbReference>
<feature type="domain" description="DUF6824" evidence="2">
    <location>
        <begin position="17"/>
        <end position="105"/>
    </location>
</feature>
<name>A0A9N8D8F0_9STRA</name>
<dbReference type="EMBL" id="CAICTM010000036">
    <property type="protein sequence ID" value="CAB9498333.1"/>
    <property type="molecule type" value="Genomic_DNA"/>
</dbReference>
<sequence>MSNVSVLAPGDRPGKNDCICGRGGLSNSHNVNFRAFIDRHRPLYLAATRTMKPRVSSYVVSLWRQTQNGRFLDKKLIEGPDGTVVARWYDVGDKCATRKVSQCLRARRKNHMFTGSLGSCKQWNGHTDSLINLVHHQQDADDSEGSVGSTSSSNSAFQVQQPKNEPTSRPKERPELSIDFIDWGDAKADENDLNQGGIEHSVDTLDSESGVARAENILAQMVPCAATITEDVFSCHERDEEEPNKRVVPLSSHPDWDEVELQCEFPSVDWAVFGTGEPVPLLLDTVCGAISQRED</sequence>
<feature type="compositionally biased region" description="Low complexity" evidence="1">
    <location>
        <begin position="145"/>
        <end position="155"/>
    </location>
</feature>
<gene>
    <name evidence="3" type="ORF">SEMRO_36_G022660.1</name>
</gene>
<evidence type="ECO:0000313" key="3">
    <source>
        <dbReference type="EMBL" id="CAB9498333.1"/>
    </source>
</evidence>
<evidence type="ECO:0000313" key="4">
    <source>
        <dbReference type="Proteomes" id="UP001153069"/>
    </source>
</evidence>
<organism evidence="3 4">
    <name type="scientific">Seminavis robusta</name>
    <dbReference type="NCBI Taxonomy" id="568900"/>
    <lineage>
        <taxon>Eukaryota</taxon>
        <taxon>Sar</taxon>
        <taxon>Stramenopiles</taxon>
        <taxon>Ochrophyta</taxon>
        <taxon>Bacillariophyta</taxon>
        <taxon>Bacillariophyceae</taxon>
        <taxon>Bacillariophycidae</taxon>
        <taxon>Naviculales</taxon>
        <taxon>Naviculaceae</taxon>
        <taxon>Seminavis</taxon>
    </lineage>
</organism>